<dbReference type="EMBL" id="RJTM01000120">
    <property type="protein sequence ID" value="RNL81915.1"/>
    <property type="molecule type" value="Genomic_DNA"/>
</dbReference>
<sequence length="305" mass="35064">MRNLKSTFLYFLLFLFCICSYAQQLHFKEERDKITLYEGGSPRFSYQKGTKSKNGKFPRANYIHPLYDTRGDILTEDFPEDHLHHRGVFWTWHQLFVKGKRVSDPWLCEGIRWKVDSARTEVRKNSGILHTVVYWVTDSEEAVIREEASISYTPKEGYYLMDFDISLTALTDGVEIGGSEDDKGYGGFSARIKSSDGITFFSAQGEVTPENTPVKTGGWVHAIPDYDTGQKEQTGIVLFCDPENLPSFQGWILRKNQSMQNAAFPGRKPISIPREKPLKFRNRLVVHQGKLTIAKIQGIYRDFIR</sequence>
<dbReference type="Proteomes" id="UP000267469">
    <property type="component" value="Unassembled WGS sequence"/>
</dbReference>
<evidence type="ECO:0008006" key="4">
    <source>
        <dbReference type="Google" id="ProtNLM"/>
    </source>
</evidence>
<dbReference type="Pfam" id="PF14100">
    <property type="entry name" value="DUF6807"/>
    <property type="match status" value="1"/>
</dbReference>
<name>A0A3N0E268_SINP1</name>
<dbReference type="AlphaFoldDB" id="A0A3N0E268"/>
<dbReference type="RefSeq" id="WP_123217469.1">
    <property type="nucleotide sequence ID" value="NZ_RJTM01000120.1"/>
</dbReference>
<evidence type="ECO:0000313" key="3">
    <source>
        <dbReference type="Proteomes" id="UP000267469"/>
    </source>
</evidence>
<keyword evidence="1" id="KW-0732">Signal</keyword>
<feature type="chain" id="PRO_5017962167" description="Methane oxygenase PmoA" evidence="1">
    <location>
        <begin position="23"/>
        <end position="305"/>
    </location>
</feature>
<keyword evidence="3" id="KW-1185">Reference proteome</keyword>
<protein>
    <recommendedName>
        <fullName evidence="4">Methane oxygenase PmoA</fullName>
    </recommendedName>
</protein>
<reference evidence="2 3" key="1">
    <citation type="submission" date="2018-10" db="EMBL/GenBank/DDBJ databases">
        <title>Sinomicrobium pectinilyticum sp. nov., a pectinase-producing bacterium isolated from alkaline and saline soil, and emended description of the genus Sinomicrobium.</title>
        <authorList>
            <person name="Cheng B."/>
            <person name="Li C."/>
            <person name="Lai Q."/>
            <person name="Du M."/>
            <person name="Shao Z."/>
            <person name="Xu P."/>
            <person name="Yang C."/>
        </authorList>
    </citation>
    <scope>NUCLEOTIDE SEQUENCE [LARGE SCALE GENOMIC DNA]</scope>
    <source>
        <strain evidence="2 3">5DNS001</strain>
    </source>
</reference>
<evidence type="ECO:0000313" key="2">
    <source>
        <dbReference type="EMBL" id="RNL81915.1"/>
    </source>
</evidence>
<gene>
    <name evidence="2" type="ORF">ED312_17955</name>
</gene>
<accession>A0A3N0E268</accession>
<dbReference type="OrthoDB" id="2540540at2"/>
<organism evidence="2 3">
    <name type="scientific">Sinomicrobium pectinilyticum</name>
    <dbReference type="NCBI Taxonomy" id="1084421"/>
    <lineage>
        <taxon>Bacteria</taxon>
        <taxon>Pseudomonadati</taxon>
        <taxon>Bacteroidota</taxon>
        <taxon>Flavobacteriia</taxon>
        <taxon>Flavobacteriales</taxon>
        <taxon>Flavobacteriaceae</taxon>
        <taxon>Sinomicrobium</taxon>
    </lineage>
</organism>
<dbReference type="InterPro" id="IPR029475">
    <property type="entry name" value="DUF6807"/>
</dbReference>
<comment type="caution">
    <text evidence="2">The sequence shown here is derived from an EMBL/GenBank/DDBJ whole genome shotgun (WGS) entry which is preliminary data.</text>
</comment>
<evidence type="ECO:0000256" key="1">
    <source>
        <dbReference type="SAM" id="SignalP"/>
    </source>
</evidence>
<feature type="signal peptide" evidence="1">
    <location>
        <begin position="1"/>
        <end position="22"/>
    </location>
</feature>
<proteinExistence type="predicted"/>